<evidence type="ECO:0000256" key="5">
    <source>
        <dbReference type="SAM" id="Phobius"/>
    </source>
</evidence>
<evidence type="ECO:0000256" key="1">
    <source>
        <dbReference type="ARBA" id="ARBA00004127"/>
    </source>
</evidence>
<comment type="subcellular location">
    <subcellularLocation>
        <location evidence="1">Endomembrane system</location>
        <topology evidence="1">Multi-pass membrane protein</topology>
    </subcellularLocation>
</comment>
<dbReference type="Gene3D" id="1.20.120.1630">
    <property type="match status" value="1"/>
</dbReference>
<dbReference type="GO" id="GO:0012505">
    <property type="term" value="C:endomembrane system"/>
    <property type="evidence" value="ECO:0007669"/>
    <property type="project" value="UniProtKB-SubCell"/>
</dbReference>
<dbReference type="InterPro" id="IPR007318">
    <property type="entry name" value="Phopholipid_MeTrfase"/>
</dbReference>
<keyword evidence="3 5" id="KW-1133">Transmembrane helix</keyword>
<dbReference type="RefSeq" id="WP_175528042.1">
    <property type="nucleotide sequence ID" value="NZ_FOVR01000005.1"/>
</dbReference>
<evidence type="ECO:0000256" key="3">
    <source>
        <dbReference type="ARBA" id="ARBA00022989"/>
    </source>
</evidence>
<evidence type="ECO:0000256" key="2">
    <source>
        <dbReference type="ARBA" id="ARBA00022692"/>
    </source>
</evidence>
<dbReference type="PANTHER" id="PTHR12714:SF11">
    <property type="entry name" value="PROTEIN C-TERMINAL S-ISOPRENYLCYSTEINE CARBOXYL O-METHYLTRANSFERASE"/>
    <property type="match status" value="1"/>
</dbReference>
<protein>
    <submittedName>
        <fullName evidence="6">Protein-S-isoprenylcysteine O-methyltransferase Ste14</fullName>
    </submittedName>
</protein>
<dbReference type="STRING" id="655353.SAMN04488056_105108"/>
<name>A0A1I5GPZ2_9HYPH</name>
<evidence type="ECO:0000256" key="4">
    <source>
        <dbReference type="ARBA" id="ARBA00023136"/>
    </source>
</evidence>
<dbReference type="GO" id="GO:0008168">
    <property type="term" value="F:methyltransferase activity"/>
    <property type="evidence" value="ECO:0007669"/>
    <property type="project" value="UniProtKB-KW"/>
</dbReference>
<reference evidence="6 7" key="1">
    <citation type="submission" date="2016-10" db="EMBL/GenBank/DDBJ databases">
        <authorList>
            <person name="de Groot N.N."/>
        </authorList>
    </citation>
    <scope>NUCLEOTIDE SEQUENCE [LARGE SCALE GENOMIC DNA]</scope>
    <source>
        <strain evidence="6 7">CGMCC 1.9157</strain>
    </source>
</reference>
<keyword evidence="2 5" id="KW-0812">Transmembrane</keyword>
<keyword evidence="4 5" id="KW-0472">Membrane</keyword>
<dbReference type="GO" id="GO:0032259">
    <property type="term" value="P:methylation"/>
    <property type="evidence" value="ECO:0007669"/>
    <property type="project" value="UniProtKB-KW"/>
</dbReference>
<dbReference type="Proteomes" id="UP000199236">
    <property type="component" value="Unassembled WGS sequence"/>
</dbReference>
<keyword evidence="6" id="KW-0489">Methyltransferase</keyword>
<evidence type="ECO:0000313" key="6">
    <source>
        <dbReference type="EMBL" id="SFO37980.1"/>
    </source>
</evidence>
<evidence type="ECO:0000313" key="7">
    <source>
        <dbReference type="Proteomes" id="UP000199236"/>
    </source>
</evidence>
<gene>
    <name evidence="6" type="ORF">SAMN04488056_105108</name>
</gene>
<keyword evidence="6" id="KW-0808">Transferase</keyword>
<feature type="transmembrane region" description="Helical" evidence="5">
    <location>
        <begin position="50"/>
        <end position="73"/>
    </location>
</feature>
<sequence length="166" mass="18544">MCANLKKPTSPGIRIAIPPLIFVLCGGGALALEWFYFYSVGPLSALGIPILTLVICGFLIGWAGFAFMGWGFFKFKLVGTTTNLIDPASQLVSSGAFRFSRNPMYVGFVVMLFAGIILFDSIPFLIATLTMFFYLDRFVIPREEAYLRAEFGKAFTDYCARTRRWL</sequence>
<proteinExistence type="predicted"/>
<feature type="transmembrane region" description="Helical" evidence="5">
    <location>
        <begin position="105"/>
        <end position="135"/>
    </location>
</feature>
<feature type="transmembrane region" description="Helical" evidence="5">
    <location>
        <begin position="15"/>
        <end position="38"/>
    </location>
</feature>
<organism evidence="6 7">
    <name type="scientific">Cohaesibacter marisflavi</name>
    <dbReference type="NCBI Taxonomy" id="655353"/>
    <lineage>
        <taxon>Bacteria</taxon>
        <taxon>Pseudomonadati</taxon>
        <taxon>Pseudomonadota</taxon>
        <taxon>Alphaproteobacteria</taxon>
        <taxon>Hyphomicrobiales</taxon>
        <taxon>Cohaesibacteraceae</taxon>
    </lineage>
</organism>
<dbReference type="PANTHER" id="PTHR12714">
    <property type="entry name" value="PROTEIN-S ISOPRENYLCYSTEINE O-METHYLTRANSFERASE"/>
    <property type="match status" value="1"/>
</dbReference>
<keyword evidence="7" id="KW-1185">Reference proteome</keyword>
<dbReference type="AlphaFoldDB" id="A0A1I5GPZ2"/>
<dbReference type="Pfam" id="PF04191">
    <property type="entry name" value="PEMT"/>
    <property type="match status" value="1"/>
</dbReference>
<accession>A0A1I5GPZ2</accession>
<dbReference type="EMBL" id="FOVR01000005">
    <property type="protein sequence ID" value="SFO37980.1"/>
    <property type="molecule type" value="Genomic_DNA"/>
</dbReference>